<organism evidence="1 2">
    <name type="scientific">Fomitopsis schrenkii</name>
    <name type="common">Brown rot fungus</name>
    <dbReference type="NCBI Taxonomy" id="2126942"/>
    <lineage>
        <taxon>Eukaryota</taxon>
        <taxon>Fungi</taxon>
        <taxon>Dikarya</taxon>
        <taxon>Basidiomycota</taxon>
        <taxon>Agaricomycotina</taxon>
        <taxon>Agaricomycetes</taxon>
        <taxon>Polyporales</taxon>
        <taxon>Fomitopsis</taxon>
    </lineage>
</organism>
<dbReference type="EMBL" id="KE504191">
    <property type="protein sequence ID" value="EPS96258.1"/>
    <property type="molecule type" value="Genomic_DNA"/>
</dbReference>
<name>S8DYQ7_FOMSC</name>
<proteinExistence type="predicted"/>
<dbReference type="AlphaFoldDB" id="S8DYQ7"/>
<accession>S8DYQ7</accession>
<evidence type="ECO:0000313" key="1">
    <source>
        <dbReference type="EMBL" id="EPS96258.1"/>
    </source>
</evidence>
<reference evidence="1 2" key="1">
    <citation type="journal article" date="2012" name="Science">
        <title>The Paleozoic origin of enzymatic lignin decomposition reconstructed from 31 fungal genomes.</title>
        <authorList>
            <person name="Floudas D."/>
            <person name="Binder M."/>
            <person name="Riley R."/>
            <person name="Barry K."/>
            <person name="Blanchette R.A."/>
            <person name="Henrissat B."/>
            <person name="Martinez A.T."/>
            <person name="Otillar R."/>
            <person name="Spatafora J.W."/>
            <person name="Yadav J.S."/>
            <person name="Aerts A."/>
            <person name="Benoit I."/>
            <person name="Boyd A."/>
            <person name="Carlson A."/>
            <person name="Copeland A."/>
            <person name="Coutinho P.M."/>
            <person name="de Vries R.P."/>
            <person name="Ferreira P."/>
            <person name="Findley K."/>
            <person name="Foster B."/>
            <person name="Gaskell J."/>
            <person name="Glotzer D."/>
            <person name="Gorecki P."/>
            <person name="Heitman J."/>
            <person name="Hesse C."/>
            <person name="Hori C."/>
            <person name="Igarashi K."/>
            <person name="Jurgens J.A."/>
            <person name="Kallen N."/>
            <person name="Kersten P."/>
            <person name="Kohler A."/>
            <person name="Kuees U."/>
            <person name="Kumar T.K.A."/>
            <person name="Kuo A."/>
            <person name="LaButti K."/>
            <person name="Larrondo L.F."/>
            <person name="Lindquist E."/>
            <person name="Ling A."/>
            <person name="Lombard V."/>
            <person name="Lucas S."/>
            <person name="Lundell T."/>
            <person name="Martin R."/>
            <person name="McLaughlin D.J."/>
            <person name="Morgenstern I."/>
            <person name="Morin E."/>
            <person name="Murat C."/>
            <person name="Nagy L.G."/>
            <person name="Nolan M."/>
            <person name="Ohm R.A."/>
            <person name="Patyshakuliyeva A."/>
            <person name="Rokas A."/>
            <person name="Ruiz-Duenas F.J."/>
            <person name="Sabat G."/>
            <person name="Salamov A."/>
            <person name="Samejima M."/>
            <person name="Schmutz J."/>
            <person name="Slot J.C."/>
            <person name="St John F."/>
            <person name="Stenlid J."/>
            <person name="Sun H."/>
            <person name="Sun S."/>
            <person name="Syed K."/>
            <person name="Tsang A."/>
            <person name="Wiebenga A."/>
            <person name="Young D."/>
            <person name="Pisabarro A."/>
            <person name="Eastwood D.C."/>
            <person name="Martin F."/>
            <person name="Cullen D."/>
            <person name="Grigoriev I.V."/>
            <person name="Hibbett D.S."/>
        </authorList>
    </citation>
    <scope>NUCLEOTIDE SEQUENCE</scope>
    <source>
        <strain evidence="2">FP-58527</strain>
    </source>
</reference>
<dbReference type="Proteomes" id="UP000015241">
    <property type="component" value="Unassembled WGS sequence"/>
</dbReference>
<dbReference type="OrthoDB" id="2802356at2759"/>
<dbReference type="STRING" id="743788.S8DYQ7"/>
<dbReference type="InParanoid" id="S8DYQ7"/>
<dbReference type="eggNOG" id="ENOG502SS3J">
    <property type="taxonomic scope" value="Eukaryota"/>
</dbReference>
<gene>
    <name evidence="1" type="ORF">FOMPIDRAFT_1025446</name>
</gene>
<sequence>MAYAYYQTAVPQWGTPQFGQFVRPPMPQWRPQPHWSGMDYYRAHAAYDDPGLYQSVLGRLSVAIGSGFHEARHWHRRVYGGQVNLAQVLPGELGSAAAYEAYRYWKYQHPLYEPLDGNRERERDAMMGMAVAEATHLWQYTGRPYDNAGLREVCEVAAATASQIALKVLGYDGDYGDYDSGYSRSRYNDGYLHTHRQPRTLRRWSSANSMNGAYLSGGMPAYGGASPYNGAASPYNVATGVGPQVVRAVTPIPTAYAQPGVAVIPGATAGGYLSVPGASTYGVQPASYGYQTGYPVAGAVTPNPYGGSYVTPGYGAVSYGGYANQVPAGSTIILSKPAHHHHHRSRSASFSHHRH</sequence>
<protein>
    <submittedName>
        <fullName evidence="1">Uncharacterized protein</fullName>
    </submittedName>
</protein>
<keyword evidence="2" id="KW-1185">Reference proteome</keyword>
<dbReference type="HOGENOM" id="CLU_043693_1_0_1"/>
<evidence type="ECO:0000313" key="2">
    <source>
        <dbReference type="Proteomes" id="UP000015241"/>
    </source>
</evidence>